<comment type="caution">
    <text evidence="2">The sequence shown here is derived from an EMBL/GenBank/DDBJ whole genome shotgun (WGS) entry which is preliminary data.</text>
</comment>
<dbReference type="PANTHER" id="PTHR30153">
    <property type="entry name" value="REPLICATIVE DNA HELICASE DNAB"/>
    <property type="match status" value="1"/>
</dbReference>
<dbReference type="PROSITE" id="PS51199">
    <property type="entry name" value="SF4_HELICASE"/>
    <property type="match status" value="1"/>
</dbReference>
<evidence type="ECO:0000259" key="1">
    <source>
        <dbReference type="PROSITE" id="PS51199"/>
    </source>
</evidence>
<organism evidence="2 3">
    <name type="scientific">Methylomonas albis</name>
    <dbReference type="NCBI Taxonomy" id="1854563"/>
    <lineage>
        <taxon>Bacteria</taxon>
        <taxon>Pseudomonadati</taxon>
        <taxon>Pseudomonadota</taxon>
        <taxon>Gammaproteobacteria</taxon>
        <taxon>Methylococcales</taxon>
        <taxon>Methylococcaceae</taxon>
        <taxon>Methylomonas</taxon>
    </lineage>
</organism>
<dbReference type="EMBL" id="JACXSS010000001">
    <property type="protein sequence ID" value="MBD9356809.1"/>
    <property type="molecule type" value="Genomic_DNA"/>
</dbReference>
<keyword evidence="3" id="KW-1185">Reference proteome</keyword>
<dbReference type="CDD" id="cd00984">
    <property type="entry name" value="DnaB_C"/>
    <property type="match status" value="1"/>
</dbReference>
<dbReference type="SUPFAM" id="SSF52540">
    <property type="entry name" value="P-loop containing nucleoside triphosphate hydrolases"/>
    <property type="match status" value="1"/>
</dbReference>
<sequence length="423" mass="45598">MTPNKQSKYEDAVVNILVNKPSALAGHEIDERWFSKWRPVIAATKAIAANGGDPDMYTLSEHINRPGLLQELNQLRSGTHAAAENLQKYLDGLRSLHQATHVQKTLSEALNELQSGADLDAVLGQMMQSTLAAVSSETRNYNHTIKSALGEFVDVLETALDARETGGLGLQTGITALDRVLGSMHPSDLVVVGARPSVGKTAFGISVLLNLAKAGKRVGIISTEMAARQLMLRVTSANSGIAGTALRDANLQDGDWASITAAINRVAHLNFRIYDKPAVTIADVALQAKAWAIDGGLDFIVVDYLTRVKPVKSSGNQTLDVGEVATGLKNIARQINIPVMALAQLNRASTKRTDKRPNMADLRDSGVIEQEADQILLLHRDDEDDNAPAEVIVDKNRHGEVATVLCCYLPETMQWVNLAHAAA</sequence>
<dbReference type="Pfam" id="PF03796">
    <property type="entry name" value="DnaB_C"/>
    <property type="match status" value="1"/>
</dbReference>
<evidence type="ECO:0000313" key="2">
    <source>
        <dbReference type="EMBL" id="MBD9356809.1"/>
    </source>
</evidence>
<evidence type="ECO:0000313" key="3">
    <source>
        <dbReference type="Proteomes" id="UP000652176"/>
    </source>
</evidence>
<dbReference type="Proteomes" id="UP000652176">
    <property type="component" value="Unassembled WGS sequence"/>
</dbReference>
<protein>
    <submittedName>
        <fullName evidence="2">DnaB-like helicase C-terminal domain-containing protein</fullName>
    </submittedName>
</protein>
<dbReference type="InterPro" id="IPR027417">
    <property type="entry name" value="P-loop_NTPase"/>
</dbReference>
<dbReference type="RefSeq" id="WP_192375134.1">
    <property type="nucleotide sequence ID" value="NZ_CAJHIV010000001.1"/>
</dbReference>
<gene>
    <name evidence="2" type="ORF">IE877_13100</name>
</gene>
<feature type="domain" description="SF4 helicase" evidence="1">
    <location>
        <begin position="163"/>
        <end position="422"/>
    </location>
</feature>
<reference evidence="2 3" key="1">
    <citation type="submission" date="2020-09" db="EMBL/GenBank/DDBJ databases">
        <title>Methylomonas albis sp. nov. and Methylomonas fluvii sp. nov.: Two cold-adapted methanotrophs from the River Elbe and an amended description of Methylovulum psychrotolerans strain Eb1.</title>
        <authorList>
            <person name="Bussmann I.K."/>
            <person name="Klings K.-W."/>
            <person name="Warnstedt J."/>
            <person name="Hoppert M."/>
            <person name="Saborowski A."/>
            <person name="Horn F."/>
            <person name="Liebner S."/>
        </authorList>
    </citation>
    <scope>NUCLEOTIDE SEQUENCE [LARGE SCALE GENOMIC DNA]</scope>
    <source>
        <strain evidence="2 3">EbA</strain>
    </source>
</reference>
<name>A0ABR9D116_9GAMM</name>
<dbReference type="InterPro" id="IPR007694">
    <property type="entry name" value="DNA_helicase_DnaB-like_C"/>
</dbReference>
<accession>A0ABR9D116</accession>
<proteinExistence type="predicted"/>
<dbReference type="PANTHER" id="PTHR30153:SF2">
    <property type="entry name" value="REPLICATIVE DNA HELICASE"/>
    <property type="match status" value="1"/>
</dbReference>
<dbReference type="Gene3D" id="3.40.50.300">
    <property type="entry name" value="P-loop containing nucleotide triphosphate hydrolases"/>
    <property type="match status" value="1"/>
</dbReference>